<gene>
    <name evidence="1" type="ORF">ACFSOY_07650</name>
</gene>
<comment type="caution">
    <text evidence="1">The sequence shown here is derived from an EMBL/GenBank/DDBJ whole genome shotgun (WGS) entry which is preliminary data.</text>
</comment>
<dbReference type="Proteomes" id="UP001597343">
    <property type="component" value="Unassembled WGS sequence"/>
</dbReference>
<dbReference type="EMBL" id="JBHUIO010000005">
    <property type="protein sequence ID" value="MFD2169865.1"/>
    <property type="molecule type" value="Genomic_DNA"/>
</dbReference>
<dbReference type="InterPro" id="IPR021247">
    <property type="entry name" value="DUF2785"/>
</dbReference>
<dbReference type="Pfam" id="PF10978">
    <property type="entry name" value="DUF2785"/>
    <property type="match status" value="1"/>
</dbReference>
<accession>A0ABW4ZXD2</accession>
<reference evidence="2" key="1">
    <citation type="journal article" date="2019" name="Int. J. Syst. Evol. Microbiol.">
        <title>The Global Catalogue of Microorganisms (GCM) 10K type strain sequencing project: providing services to taxonomists for standard genome sequencing and annotation.</title>
        <authorList>
            <consortium name="The Broad Institute Genomics Platform"/>
            <consortium name="The Broad Institute Genome Sequencing Center for Infectious Disease"/>
            <person name="Wu L."/>
            <person name="Ma J."/>
        </authorList>
    </citation>
    <scope>NUCLEOTIDE SEQUENCE [LARGE SCALE GENOMIC DNA]</scope>
    <source>
        <strain evidence="2">CGMCC 1.13574</strain>
    </source>
</reference>
<evidence type="ECO:0000313" key="1">
    <source>
        <dbReference type="EMBL" id="MFD2169865.1"/>
    </source>
</evidence>
<keyword evidence="2" id="KW-1185">Reference proteome</keyword>
<proteinExistence type="predicted"/>
<evidence type="ECO:0000313" key="2">
    <source>
        <dbReference type="Proteomes" id="UP001597343"/>
    </source>
</evidence>
<dbReference type="RefSeq" id="WP_386045342.1">
    <property type="nucleotide sequence ID" value="NZ_JBHUIO010000005.1"/>
</dbReference>
<sequence length="272" mass="31388">MTLTKKLEIIKQNGYKLEAPHDLMAITHEILDQLGSTDSYLRDELGYSTLSHWIYREDRYSAEQLREIMNRVLSDEMWFDQIGRSNDDSVFLRSFTSLVVALLLARDNKNPFLSEQEFRQIMERMIDYCQQERDLRGFVAQGGWAHAAAHVADAVDECVKHRDSTAEDCAKLWTGLSSLIRNAQEVYQAEEDERINNALIAMVETGKASVATVCSWLEAESWQRADYMESFIVRINWKHLVRSFYFGLQRAGLLGEEQARLQRIASSFAPAY</sequence>
<protein>
    <submittedName>
        <fullName evidence="1">DUF2785 domain-containing protein</fullName>
    </submittedName>
</protein>
<organism evidence="1 2">
    <name type="scientific">Tumebacillus lipolyticus</name>
    <dbReference type="NCBI Taxonomy" id="1280370"/>
    <lineage>
        <taxon>Bacteria</taxon>
        <taxon>Bacillati</taxon>
        <taxon>Bacillota</taxon>
        <taxon>Bacilli</taxon>
        <taxon>Bacillales</taxon>
        <taxon>Alicyclobacillaceae</taxon>
        <taxon>Tumebacillus</taxon>
    </lineage>
</organism>
<name>A0ABW4ZXD2_9BACL</name>